<accession>A0A7Y5EG69</accession>
<protein>
    <submittedName>
        <fullName evidence="2">Uncharacterized protein</fullName>
    </submittedName>
</protein>
<evidence type="ECO:0000256" key="1">
    <source>
        <dbReference type="SAM" id="SignalP"/>
    </source>
</evidence>
<feature type="signal peptide" evidence="1">
    <location>
        <begin position="1"/>
        <end position="20"/>
    </location>
</feature>
<proteinExistence type="predicted"/>
<dbReference type="AlphaFoldDB" id="A0A7Y5EG69"/>
<reference evidence="2 3" key="1">
    <citation type="submission" date="2020-06" db="EMBL/GenBank/DDBJ databases">
        <title>Rheinheimera sp. nov., a marine bacterium isolated from coastal.</title>
        <authorList>
            <person name="Yu Q."/>
            <person name="Qi Y."/>
            <person name="Pu J."/>
        </authorList>
    </citation>
    <scope>NUCLEOTIDE SEQUENCE [LARGE SCALE GENOMIC DNA]</scope>
    <source>
        <strain evidence="2 3">YQF-2</strain>
    </source>
</reference>
<name>A0A7Y5EG69_9GAMM</name>
<dbReference type="Proteomes" id="UP000523161">
    <property type="component" value="Unassembled WGS sequence"/>
</dbReference>
<comment type="caution">
    <text evidence="2">The sequence shown here is derived from an EMBL/GenBank/DDBJ whole genome shotgun (WGS) entry which is preliminary data.</text>
</comment>
<gene>
    <name evidence="2" type="ORF">HRH59_00275</name>
</gene>
<keyword evidence="1" id="KW-0732">Signal</keyword>
<evidence type="ECO:0000313" key="3">
    <source>
        <dbReference type="Proteomes" id="UP000523161"/>
    </source>
</evidence>
<evidence type="ECO:0000313" key="2">
    <source>
        <dbReference type="EMBL" id="NRQ41009.1"/>
    </source>
</evidence>
<organism evidence="2 3">
    <name type="scientific">Rheinheimera lutimaris</name>
    <dbReference type="NCBI Taxonomy" id="2740584"/>
    <lineage>
        <taxon>Bacteria</taxon>
        <taxon>Pseudomonadati</taxon>
        <taxon>Pseudomonadota</taxon>
        <taxon>Gammaproteobacteria</taxon>
        <taxon>Chromatiales</taxon>
        <taxon>Chromatiaceae</taxon>
        <taxon>Rheinheimera</taxon>
    </lineage>
</organism>
<keyword evidence="3" id="KW-1185">Reference proteome</keyword>
<dbReference type="EMBL" id="JABSOD010000001">
    <property type="protein sequence ID" value="NRQ41009.1"/>
    <property type="molecule type" value="Genomic_DNA"/>
</dbReference>
<dbReference type="RefSeq" id="WP_173499271.1">
    <property type="nucleotide sequence ID" value="NZ_JABSOD010000001.1"/>
</dbReference>
<sequence length="75" mass="8105">MKASILVSAFIIVGVTTFSAGENNHATKQLNLDNLYACGWFPLCTDPDNYSPVTILVDKNDNSSKADENSLLQVA</sequence>
<feature type="chain" id="PRO_5030955875" evidence="1">
    <location>
        <begin position="21"/>
        <end position="75"/>
    </location>
</feature>